<sequence>MNSPSYLSRESTTKLDTYDIPYIPHSTRLTKLGIIVTLVNFTVPIAHIYLSTFLLNFLLTLLFTKYEYQPNHPLLSLLQNLVNSVPQAYHTWAVVEIVFWFLLKLKKRWLESYDPLQMSLGAAPMMSAAERQLLFDRIKSSTAAGMEDFIRGWFFDVEISSISRYDVLDWTSWSLFEGRNQEHLTQEELTQLKSFVSDIESLITINRSLPPGSKFTFPQPLSSLHGNVFSSLWRNFAHQVRTRRRLLGLTHQNADLASEVLHSAYSESYAALVTRGGAFDKVITMVRETTDRNMESAANMAEGVKRTLGGVVERTGIQIRHRMEQWRSPVNRSRFSTLGQKLNPIKVNPPLRYAKFSSDPLFDICDYPLFSHLLMLGLTEGLTRVLLRRRGFKRGKVGDVGYWVRIPSALDAAEADKANGDEHTSSFSSHATPLVFVHGIGIGLVAYISFIDKMVASGRTIFLPEVSCVNAFRVWQTPGAIKNGAMVASTLSAMLSSHGMTKADFMGHSYGTSWLAFMAKIAPEFVGSLIFIDPICFCLHHSHLTRQFIYQRANPGDVSFLIRTDLMVHFTLQRAFPWGRVALFVEELPCNTAVFLSEEDCLVPSEKVSDYIEKEGGHVGDSDDFRSFESVGGESGGANGGKSKAADPTRRLYEQLTVVRLKEEIRKRGNVVPKGRKSDLVDFLVSLDNSDDRRRTFARGRHERSASVESFDTFDNNISSPVSRGAKKLACCTFKKFDHGDFLMDDHIQDQILKMLERIS</sequence>
<gene>
    <name evidence="2" type="ORF">TrRE_jg4577</name>
</gene>
<dbReference type="PANTHER" id="PTHR37471:SF1">
    <property type="entry name" value="AB HYDROLASE-1 DOMAIN-CONTAINING PROTEIN"/>
    <property type="match status" value="1"/>
</dbReference>
<organism evidence="2 3">
    <name type="scientific">Triparma retinervis</name>
    <dbReference type="NCBI Taxonomy" id="2557542"/>
    <lineage>
        <taxon>Eukaryota</taxon>
        <taxon>Sar</taxon>
        <taxon>Stramenopiles</taxon>
        <taxon>Ochrophyta</taxon>
        <taxon>Bolidophyceae</taxon>
        <taxon>Parmales</taxon>
        <taxon>Triparmaceae</taxon>
        <taxon>Triparma</taxon>
    </lineage>
</organism>
<evidence type="ECO:0000313" key="2">
    <source>
        <dbReference type="EMBL" id="GMH76931.1"/>
    </source>
</evidence>
<dbReference type="SUPFAM" id="SSF53474">
    <property type="entry name" value="alpha/beta-Hydrolases"/>
    <property type="match status" value="1"/>
</dbReference>
<dbReference type="AlphaFoldDB" id="A0A9W7ASS4"/>
<name>A0A9W7ASS4_9STRA</name>
<comment type="caution">
    <text evidence="2">The sequence shown here is derived from an EMBL/GenBank/DDBJ whole genome shotgun (WGS) entry which is preliminary data.</text>
</comment>
<protein>
    <recommendedName>
        <fullName evidence="4">SAP domain-containing protein</fullName>
    </recommendedName>
</protein>
<keyword evidence="1" id="KW-0472">Membrane</keyword>
<dbReference type="Proteomes" id="UP001165082">
    <property type="component" value="Unassembled WGS sequence"/>
</dbReference>
<proteinExistence type="predicted"/>
<dbReference type="Gene3D" id="1.10.720.30">
    <property type="entry name" value="SAP domain"/>
    <property type="match status" value="1"/>
</dbReference>
<keyword evidence="1" id="KW-0812">Transmembrane</keyword>
<dbReference type="InterPro" id="IPR036361">
    <property type="entry name" value="SAP_dom_sf"/>
</dbReference>
<dbReference type="InterPro" id="IPR029058">
    <property type="entry name" value="AB_hydrolase_fold"/>
</dbReference>
<evidence type="ECO:0000256" key="1">
    <source>
        <dbReference type="SAM" id="Phobius"/>
    </source>
</evidence>
<dbReference type="OrthoDB" id="6431331at2759"/>
<keyword evidence="1" id="KW-1133">Transmembrane helix</keyword>
<keyword evidence="3" id="KW-1185">Reference proteome</keyword>
<reference evidence="2" key="1">
    <citation type="submission" date="2022-07" db="EMBL/GenBank/DDBJ databases">
        <title>Genome analysis of Parmales, a sister group of diatoms, reveals the evolutionary specialization of diatoms from phago-mixotrophs to photoautotrophs.</title>
        <authorList>
            <person name="Ban H."/>
            <person name="Sato S."/>
            <person name="Yoshikawa S."/>
            <person name="Kazumasa Y."/>
            <person name="Nakamura Y."/>
            <person name="Ichinomiya M."/>
            <person name="Saitoh K."/>
            <person name="Sato N."/>
            <person name="Blanc-Mathieu R."/>
            <person name="Endo H."/>
            <person name="Kuwata A."/>
            <person name="Ogata H."/>
        </authorList>
    </citation>
    <scope>NUCLEOTIDE SEQUENCE</scope>
</reference>
<accession>A0A9W7ASS4</accession>
<dbReference type="PANTHER" id="PTHR37471">
    <property type="entry name" value="UNNAMED PRODUCT"/>
    <property type="match status" value="1"/>
</dbReference>
<evidence type="ECO:0000313" key="3">
    <source>
        <dbReference type="Proteomes" id="UP001165082"/>
    </source>
</evidence>
<dbReference type="Gene3D" id="3.40.50.1820">
    <property type="entry name" value="alpha/beta hydrolase"/>
    <property type="match status" value="1"/>
</dbReference>
<feature type="transmembrane region" description="Helical" evidence="1">
    <location>
        <begin position="32"/>
        <end position="64"/>
    </location>
</feature>
<evidence type="ECO:0008006" key="4">
    <source>
        <dbReference type="Google" id="ProtNLM"/>
    </source>
</evidence>
<dbReference type="EMBL" id="BRXZ01001704">
    <property type="protein sequence ID" value="GMH76931.1"/>
    <property type="molecule type" value="Genomic_DNA"/>
</dbReference>